<dbReference type="SUPFAM" id="SSF50182">
    <property type="entry name" value="Sm-like ribonucleoproteins"/>
    <property type="match status" value="1"/>
</dbReference>
<feature type="domain" description="Mechanosensitive ion channel MscS C-terminal" evidence="10">
    <location>
        <begin position="194"/>
        <end position="278"/>
    </location>
</feature>
<comment type="function">
    <text evidence="7">May play a role in resistance to osmotic downshock.</text>
</comment>
<feature type="transmembrane region" description="Helical" evidence="8">
    <location>
        <begin position="105"/>
        <end position="125"/>
    </location>
</feature>
<dbReference type="PANTHER" id="PTHR30460">
    <property type="entry name" value="MODERATE CONDUCTANCE MECHANOSENSITIVE CHANNEL YBIO"/>
    <property type="match status" value="1"/>
</dbReference>
<dbReference type="Proteomes" id="UP000016424">
    <property type="component" value="Unassembled WGS sequence"/>
</dbReference>
<feature type="transmembrane region" description="Helical" evidence="8">
    <location>
        <begin position="78"/>
        <end position="99"/>
    </location>
</feature>
<evidence type="ECO:0000259" key="9">
    <source>
        <dbReference type="Pfam" id="PF00924"/>
    </source>
</evidence>
<dbReference type="AlphaFoldDB" id="U2X3I8"/>
<dbReference type="FunFam" id="1.10.287.1260:FF:000005">
    <property type="entry name" value="Mechanosensitive ion channel family protein"/>
    <property type="match status" value="1"/>
</dbReference>
<dbReference type="InterPro" id="IPR006685">
    <property type="entry name" value="MscS_channel_2nd"/>
</dbReference>
<evidence type="ECO:0000256" key="5">
    <source>
        <dbReference type="ARBA" id="ARBA00022989"/>
    </source>
</evidence>
<feature type="domain" description="Mechanosensitive ion channel MscS" evidence="9">
    <location>
        <begin position="124"/>
        <end position="187"/>
    </location>
</feature>
<comment type="similarity">
    <text evidence="2">Belongs to the MscS (TC 1.A.23) family.</text>
</comment>
<evidence type="ECO:0000313" key="12">
    <source>
        <dbReference type="EMBL" id="GAD13280.1"/>
    </source>
</evidence>
<keyword evidence="5 8" id="KW-1133">Transmembrane helix</keyword>
<dbReference type="EMBL" id="BASG01000010">
    <property type="protein sequence ID" value="GAD13280.1"/>
    <property type="molecule type" value="Genomic_DNA"/>
</dbReference>
<dbReference type="FunFam" id="2.30.30.60:FF:000001">
    <property type="entry name" value="MscS Mechanosensitive ion channel"/>
    <property type="match status" value="1"/>
</dbReference>
<name>U2X3I8_GEOKU</name>
<evidence type="ECO:0000256" key="1">
    <source>
        <dbReference type="ARBA" id="ARBA00004651"/>
    </source>
</evidence>
<reference evidence="13" key="1">
    <citation type="journal article" date="2013" name="Genome">
        <title>Draft Genome Sequence of Geobacillus kaustophilus GBlys, a Lysogenic Strain with Bacteriophage phiOH2.</title>
        <authorList>
            <person name="Doi K."/>
            <person name="Mori K."/>
            <person name="Martono H."/>
            <person name="Nagayoshi Y."/>
            <person name="Fujino Y."/>
            <person name="Tashiro K."/>
            <person name="Kuhara S."/>
            <person name="Ohshima T."/>
        </authorList>
    </citation>
    <scope>NUCLEOTIDE SEQUENCE [LARGE SCALE GENOMIC DNA]</scope>
    <source>
        <strain evidence="13">GBlys</strain>
    </source>
</reference>
<keyword evidence="6 8" id="KW-0472">Membrane</keyword>
<dbReference type="InterPro" id="IPR010920">
    <property type="entry name" value="LSM_dom_sf"/>
</dbReference>
<dbReference type="InterPro" id="IPR023408">
    <property type="entry name" value="MscS_beta-dom_sf"/>
</dbReference>
<dbReference type="InterPro" id="IPR011066">
    <property type="entry name" value="MscS_channel_C_sf"/>
</dbReference>
<dbReference type="Gene3D" id="3.30.70.100">
    <property type="match status" value="1"/>
</dbReference>
<evidence type="ECO:0000256" key="4">
    <source>
        <dbReference type="ARBA" id="ARBA00022692"/>
    </source>
</evidence>
<dbReference type="Pfam" id="PF21088">
    <property type="entry name" value="MS_channel_1st"/>
    <property type="match status" value="1"/>
</dbReference>
<evidence type="ECO:0000256" key="8">
    <source>
        <dbReference type="SAM" id="Phobius"/>
    </source>
</evidence>
<feature type="domain" description="Mechanosensitive ion channel transmembrane helices 2/3" evidence="11">
    <location>
        <begin position="81"/>
        <end position="122"/>
    </location>
</feature>
<gene>
    <name evidence="12" type="ORF">GBL_1497</name>
</gene>
<dbReference type="GO" id="GO:0008381">
    <property type="term" value="F:mechanosensitive monoatomic ion channel activity"/>
    <property type="evidence" value="ECO:0007669"/>
    <property type="project" value="InterPro"/>
</dbReference>
<dbReference type="SUPFAM" id="SSF82689">
    <property type="entry name" value="Mechanosensitive channel protein MscS (YggB), C-terminal domain"/>
    <property type="match status" value="1"/>
</dbReference>
<proteinExistence type="inferred from homology"/>
<keyword evidence="3" id="KW-1003">Cell membrane</keyword>
<dbReference type="InterPro" id="IPR045276">
    <property type="entry name" value="YbiO_bact"/>
</dbReference>
<evidence type="ECO:0000256" key="3">
    <source>
        <dbReference type="ARBA" id="ARBA00022475"/>
    </source>
</evidence>
<evidence type="ECO:0000256" key="2">
    <source>
        <dbReference type="ARBA" id="ARBA00008017"/>
    </source>
</evidence>
<dbReference type="InterPro" id="IPR011014">
    <property type="entry name" value="MscS_channel_TM-2"/>
</dbReference>
<evidence type="ECO:0000313" key="13">
    <source>
        <dbReference type="Proteomes" id="UP000016424"/>
    </source>
</evidence>
<dbReference type="Gene3D" id="1.10.287.1260">
    <property type="match status" value="1"/>
</dbReference>
<keyword evidence="4 8" id="KW-0812">Transmembrane</keyword>
<dbReference type="SUPFAM" id="SSF82861">
    <property type="entry name" value="Mechanosensitive channel protein MscS (YggB), transmembrane region"/>
    <property type="match status" value="1"/>
</dbReference>
<evidence type="ECO:0000256" key="7">
    <source>
        <dbReference type="ARBA" id="ARBA00059688"/>
    </source>
</evidence>
<accession>U2X3I8</accession>
<dbReference type="Gene3D" id="2.30.30.60">
    <property type="match status" value="1"/>
</dbReference>
<dbReference type="Pfam" id="PF00924">
    <property type="entry name" value="MS_channel_2nd"/>
    <property type="match status" value="1"/>
</dbReference>
<sequence length="305" mass="34217">MSPTLNTMEKTMSRLFAFLIDEKLWLQIGKGTLKIVLILLICAIAVKVLKIAVHNMFKVRQKAPIRISERREATLVRLLDNVITYVLYFIALLMILDTFGVPVKALLAGAGVVGLAVGFGAQSLVKDIITGFFIIFEDQFAVGDYVRIGNFEGYVETIGLRVTKIKSWTGEVHILPNGSITQVTNYSLHNSLAVVDVSIAYEEDIEEAEEAIRELLPQLPAKYEDMVAPPELLGVQNLASSEVILRITCETKPMRHLAVARAIRKEVKLLLDERGIEIPYPRLVLHRRDEQEQPEAKPQREQSLS</sequence>
<comment type="subcellular location">
    <subcellularLocation>
        <location evidence="1">Cell membrane</location>
        <topology evidence="1">Multi-pass membrane protein</topology>
    </subcellularLocation>
</comment>
<organism evidence="12 13">
    <name type="scientific">Geobacillus kaustophilus GBlys</name>
    <dbReference type="NCBI Taxonomy" id="1337888"/>
    <lineage>
        <taxon>Bacteria</taxon>
        <taxon>Bacillati</taxon>
        <taxon>Bacillota</taxon>
        <taxon>Bacilli</taxon>
        <taxon>Bacillales</taxon>
        <taxon>Anoxybacillaceae</taxon>
        <taxon>Geobacillus</taxon>
        <taxon>Geobacillus thermoleovorans group</taxon>
    </lineage>
</organism>
<comment type="caution">
    <text evidence="12">The sequence shown here is derived from an EMBL/GenBank/DDBJ whole genome shotgun (WGS) entry which is preliminary data.</text>
</comment>
<dbReference type="GO" id="GO:0005886">
    <property type="term" value="C:plasma membrane"/>
    <property type="evidence" value="ECO:0007669"/>
    <property type="project" value="UniProtKB-SubCell"/>
</dbReference>
<protein>
    <submittedName>
        <fullName evidence="12">Mechanosensitiveion channel MscS</fullName>
    </submittedName>
</protein>
<dbReference type="InterPro" id="IPR049278">
    <property type="entry name" value="MS_channel_C"/>
</dbReference>
<feature type="transmembrane region" description="Helical" evidence="8">
    <location>
        <begin position="35"/>
        <end position="57"/>
    </location>
</feature>
<evidence type="ECO:0000256" key="6">
    <source>
        <dbReference type="ARBA" id="ARBA00023136"/>
    </source>
</evidence>
<evidence type="ECO:0000259" key="10">
    <source>
        <dbReference type="Pfam" id="PF21082"/>
    </source>
</evidence>
<dbReference type="Pfam" id="PF21082">
    <property type="entry name" value="MS_channel_3rd"/>
    <property type="match status" value="1"/>
</dbReference>
<evidence type="ECO:0000259" key="11">
    <source>
        <dbReference type="Pfam" id="PF21088"/>
    </source>
</evidence>
<dbReference type="InterPro" id="IPR049142">
    <property type="entry name" value="MS_channel_1st"/>
</dbReference>
<dbReference type="PANTHER" id="PTHR30460:SF0">
    <property type="entry name" value="MODERATE CONDUCTANCE MECHANOSENSITIVE CHANNEL YBIO"/>
    <property type="match status" value="1"/>
</dbReference>